<proteinExistence type="predicted"/>
<name>A0AAD6S4J2_9AGAR</name>
<accession>A0AAD6S4J2</accession>
<gene>
    <name evidence="1" type="ORF">C8F04DRAFT_1196703</name>
</gene>
<organism evidence="1 2">
    <name type="scientific">Mycena alexandri</name>
    <dbReference type="NCBI Taxonomy" id="1745969"/>
    <lineage>
        <taxon>Eukaryota</taxon>
        <taxon>Fungi</taxon>
        <taxon>Dikarya</taxon>
        <taxon>Basidiomycota</taxon>
        <taxon>Agaricomycotina</taxon>
        <taxon>Agaricomycetes</taxon>
        <taxon>Agaricomycetidae</taxon>
        <taxon>Agaricales</taxon>
        <taxon>Marasmiineae</taxon>
        <taxon>Mycenaceae</taxon>
        <taxon>Mycena</taxon>
    </lineage>
</organism>
<keyword evidence="2" id="KW-1185">Reference proteome</keyword>
<dbReference type="Proteomes" id="UP001218188">
    <property type="component" value="Unassembled WGS sequence"/>
</dbReference>
<dbReference type="AlphaFoldDB" id="A0AAD6S4J2"/>
<reference evidence="1" key="1">
    <citation type="submission" date="2023-03" db="EMBL/GenBank/DDBJ databases">
        <title>Massive genome expansion in bonnet fungi (Mycena s.s.) driven by repeated elements and novel gene families across ecological guilds.</title>
        <authorList>
            <consortium name="Lawrence Berkeley National Laboratory"/>
            <person name="Harder C.B."/>
            <person name="Miyauchi S."/>
            <person name="Viragh M."/>
            <person name="Kuo A."/>
            <person name="Thoen E."/>
            <person name="Andreopoulos B."/>
            <person name="Lu D."/>
            <person name="Skrede I."/>
            <person name="Drula E."/>
            <person name="Henrissat B."/>
            <person name="Morin E."/>
            <person name="Kohler A."/>
            <person name="Barry K."/>
            <person name="LaButti K."/>
            <person name="Morin E."/>
            <person name="Salamov A."/>
            <person name="Lipzen A."/>
            <person name="Mereny Z."/>
            <person name="Hegedus B."/>
            <person name="Baldrian P."/>
            <person name="Stursova M."/>
            <person name="Weitz H."/>
            <person name="Taylor A."/>
            <person name="Grigoriev I.V."/>
            <person name="Nagy L.G."/>
            <person name="Martin F."/>
            <person name="Kauserud H."/>
        </authorList>
    </citation>
    <scope>NUCLEOTIDE SEQUENCE</scope>
    <source>
        <strain evidence="1">CBHHK200</strain>
    </source>
</reference>
<sequence>MYPPAQPSMLAHSCHAWQSNPKTICPEIRGNRVGKSPYHHQQTTLWVPRDRRTSWGGGIRSLEGKKPHWRKRSLSPSLYANPSMNKKNIEIRQEVDKRPCVGVSRVDITTGTRMGSHAFIELATRTTGDRCGVYRLDLCIYLEVCVGTTSRQRVHECQSRKYHKPEPNEMKPSLVERRHPKGTCGVLTLTFAKHYPDIYRIGGQKPKPDNALPRDGYRGVWGRGLPVAVSVSLSCMSLATRAPAAASNIEQTRYLCPEAQIRSTGTGDEPEFYLGTHCHCSLQCHARTSVMQANTRDGSRAGLLQAGRGVVGDEV</sequence>
<comment type="caution">
    <text evidence="1">The sequence shown here is derived from an EMBL/GenBank/DDBJ whole genome shotgun (WGS) entry which is preliminary data.</text>
</comment>
<dbReference type="EMBL" id="JARJCM010000265">
    <property type="protein sequence ID" value="KAJ7020373.1"/>
    <property type="molecule type" value="Genomic_DNA"/>
</dbReference>
<protein>
    <submittedName>
        <fullName evidence="1">Uncharacterized protein</fullName>
    </submittedName>
</protein>
<evidence type="ECO:0000313" key="2">
    <source>
        <dbReference type="Proteomes" id="UP001218188"/>
    </source>
</evidence>
<evidence type="ECO:0000313" key="1">
    <source>
        <dbReference type="EMBL" id="KAJ7020373.1"/>
    </source>
</evidence>